<keyword evidence="2" id="KW-0472">Membrane</keyword>
<evidence type="ECO:0000256" key="1">
    <source>
        <dbReference type="SAM" id="MobiDB-lite"/>
    </source>
</evidence>
<reference evidence="4" key="1">
    <citation type="submission" date="2017-01" db="EMBL/GenBank/DDBJ databases">
        <authorList>
            <person name="Varghese N."/>
            <person name="Submissions S."/>
        </authorList>
    </citation>
    <scope>NUCLEOTIDE SEQUENCE [LARGE SCALE GENOMIC DNA]</scope>
    <source>
        <strain evidence="4">CGMCC 1.7737</strain>
    </source>
</reference>
<keyword evidence="2" id="KW-1133">Transmembrane helix</keyword>
<feature type="region of interest" description="Disordered" evidence="1">
    <location>
        <begin position="33"/>
        <end position="113"/>
    </location>
</feature>
<dbReference type="AlphaFoldDB" id="A0A1N7FCD7"/>
<sequence length="250" mass="26874">MSRENSNHRRKLLRLAVVVAFLTAAVAGVAADTTTTEGHGHGDDHHGEAETTSAHQEETKTTSDHHGGAETTSGHHSDEDSHEEETHTTGGHHSDGDSDGHHEDESGGDHHDQSSLAWLTSIAGLLALAAVSVGPAYWFGKQRNRISNVDAAHIAAVGLILVSAAVHLYLFLQHSELAMLLAGFGFIGAVVLFFLGVSRRLLYAVGIPYVAAQFVLWWMNDMPHLQSYGLLDKASQVLLVVVLAYLLIVE</sequence>
<evidence type="ECO:0000313" key="3">
    <source>
        <dbReference type="EMBL" id="SIR97999.1"/>
    </source>
</evidence>
<feature type="transmembrane region" description="Helical" evidence="2">
    <location>
        <begin position="225"/>
        <end position="248"/>
    </location>
</feature>
<proteinExistence type="predicted"/>
<feature type="transmembrane region" description="Helical" evidence="2">
    <location>
        <begin position="177"/>
        <end position="194"/>
    </location>
</feature>
<accession>A0A1N7FCD7</accession>
<organism evidence="3 4">
    <name type="scientific">Haladaptatus litoreus</name>
    <dbReference type="NCBI Taxonomy" id="553468"/>
    <lineage>
        <taxon>Archaea</taxon>
        <taxon>Methanobacteriati</taxon>
        <taxon>Methanobacteriota</taxon>
        <taxon>Stenosarchaea group</taxon>
        <taxon>Halobacteria</taxon>
        <taxon>Halobacteriales</taxon>
        <taxon>Haladaptataceae</taxon>
        <taxon>Haladaptatus</taxon>
    </lineage>
</organism>
<feature type="transmembrane region" description="Helical" evidence="2">
    <location>
        <begin position="201"/>
        <end position="219"/>
    </location>
</feature>
<evidence type="ECO:0000256" key="2">
    <source>
        <dbReference type="SAM" id="Phobius"/>
    </source>
</evidence>
<feature type="transmembrane region" description="Helical" evidence="2">
    <location>
        <begin position="151"/>
        <end position="171"/>
    </location>
</feature>
<dbReference type="Proteomes" id="UP000186914">
    <property type="component" value="Unassembled WGS sequence"/>
</dbReference>
<name>A0A1N7FCD7_9EURY</name>
<keyword evidence="2" id="KW-0812">Transmembrane</keyword>
<gene>
    <name evidence="3" type="ORF">SAMN05421858_4937</name>
</gene>
<protein>
    <submittedName>
        <fullName evidence="3">Uncharacterized protein</fullName>
    </submittedName>
</protein>
<dbReference type="EMBL" id="FTNO01000008">
    <property type="protein sequence ID" value="SIR97999.1"/>
    <property type="molecule type" value="Genomic_DNA"/>
</dbReference>
<evidence type="ECO:0000313" key="4">
    <source>
        <dbReference type="Proteomes" id="UP000186914"/>
    </source>
</evidence>
<feature type="transmembrane region" description="Helical" evidence="2">
    <location>
        <begin position="116"/>
        <end position="139"/>
    </location>
</feature>
<keyword evidence="4" id="KW-1185">Reference proteome</keyword>
<feature type="compositionally biased region" description="Basic and acidic residues" evidence="1">
    <location>
        <begin position="38"/>
        <end position="113"/>
    </location>
</feature>